<evidence type="ECO:0000256" key="2">
    <source>
        <dbReference type="ARBA" id="ARBA00022723"/>
    </source>
</evidence>
<protein>
    <recommendedName>
        <fullName evidence="7">Adenylosuccinate synthetase</fullName>
        <shortName evidence="7">AMPSase</shortName>
        <shortName evidence="7">AdSS</shortName>
        <ecNumber evidence="7">6.3.4.4</ecNumber>
    </recommendedName>
    <alternativeName>
        <fullName evidence="7">IMP--aspartate ligase</fullName>
    </alternativeName>
</protein>
<feature type="binding site" description="in other chain" evidence="7">
    <location>
        <position position="317"/>
    </location>
    <ligand>
        <name>IMP</name>
        <dbReference type="ChEBI" id="CHEBI:58053"/>
        <note>ligand shared between dimeric partners</note>
    </ligand>
</feature>
<comment type="caution">
    <text evidence="7">Lacks conserved residue(s) required for the propagation of feature annotation.</text>
</comment>
<evidence type="ECO:0000256" key="6">
    <source>
        <dbReference type="ARBA" id="ARBA00023134"/>
    </source>
</evidence>
<gene>
    <name evidence="7" type="primary">purA</name>
    <name evidence="8" type="ORF">GCM10019071_14520</name>
</gene>
<keyword evidence="9" id="KW-1185">Reference proteome</keyword>
<feature type="binding site" evidence="7">
    <location>
        <position position="13"/>
    </location>
    <ligand>
        <name>Mg(2+)</name>
        <dbReference type="ChEBI" id="CHEBI:18420"/>
    </ligand>
</feature>
<feature type="binding site" evidence="7">
    <location>
        <position position="43"/>
    </location>
    <ligand>
        <name>Mg(2+)</name>
        <dbReference type="ChEBI" id="CHEBI:18420"/>
    </ligand>
</feature>
<name>A0ABQ1ETP9_SPHSA</name>
<keyword evidence="7" id="KW-0963">Cytoplasm</keyword>
<comment type="function">
    <text evidence="7">Plays an important role in the de novo pathway of purine nucleotide biosynthesis. Catalyzes the first committed step in the biosynthesis of AMP from IMP.</text>
</comment>
<dbReference type="EMBL" id="BMDU01000002">
    <property type="protein sequence ID" value="GFZ86238.1"/>
    <property type="molecule type" value="Genomic_DNA"/>
</dbReference>
<dbReference type="PANTHER" id="PTHR11846:SF0">
    <property type="entry name" value="ADENYLOSUCCINATE SYNTHETASE"/>
    <property type="match status" value="1"/>
</dbReference>
<dbReference type="Gene3D" id="3.40.440.10">
    <property type="entry name" value="Adenylosuccinate Synthetase, subunit A, domain 1"/>
    <property type="match status" value="1"/>
</dbReference>
<feature type="binding site" description="in other chain" evidence="7">
    <location>
        <position position="243"/>
    </location>
    <ligand>
        <name>IMP</name>
        <dbReference type="ChEBI" id="CHEBI:58053"/>
        <note>ligand shared between dimeric partners</note>
    </ligand>
</feature>
<proteinExistence type="inferred from homology"/>
<reference evidence="9" key="1">
    <citation type="journal article" date="2019" name="Int. J. Syst. Evol. Microbiol.">
        <title>The Global Catalogue of Microorganisms (GCM) 10K type strain sequencing project: providing services to taxonomists for standard genome sequencing and annotation.</title>
        <authorList>
            <consortium name="The Broad Institute Genomics Platform"/>
            <consortium name="The Broad Institute Genome Sequencing Center for Infectious Disease"/>
            <person name="Wu L."/>
            <person name="Ma J."/>
        </authorList>
    </citation>
    <scope>NUCLEOTIDE SEQUENCE [LARGE SCALE GENOMIC DNA]</scope>
    <source>
        <strain evidence="9">CCM 7327</strain>
    </source>
</reference>
<dbReference type="PANTHER" id="PTHR11846">
    <property type="entry name" value="ADENYLOSUCCINATE SYNTHETASE"/>
    <property type="match status" value="1"/>
</dbReference>
<feature type="binding site" evidence="7">
    <location>
        <begin position="348"/>
        <end position="350"/>
    </location>
    <ligand>
        <name>GTP</name>
        <dbReference type="ChEBI" id="CHEBI:37565"/>
    </ligand>
</feature>
<comment type="subunit">
    <text evidence="7">Homodimer.</text>
</comment>
<dbReference type="InterPro" id="IPR001114">
    <property type="entry name" value="Adenylosuccinate_synthetase"/>
</dbReference>
<feature type="active site" description="Proton acceptor" evidence="7">
    <location>
        <position position="13"/>
    </location>
</feature>
<organism evidence="8 9">
    <name type="scientific">Sphingobium fuliginis (strain ATCC 27551)</name>
    <dbReference type="NCBI Taxonomy" id="336203"/>
    <lineage>
        <taxon>Bacteria</taxon>
        <taxon>Pseudomonadati</taxon>
        <taxon>Pseudomonadota</taxon>
        <taxon>Alphaproteobacteria</taxon>
        <taxon>Sphingomonadales</taxon>
        <taxon>Sphingomonadaceae</taxon>
        <taxon>Sphingobium</taxon>
    </lineage>
</organism>
<comment type="cofactor">
    <cofactor evidence="7">
        <name>Mg(2+)</name>
        <dbReference type="ChEBI" id="CHEBI:18420"/>
    </cofactor>
    <text evidence="7">Binds 1 Mg(2+) ion per subunit.</text>
</comment>
<dbReference type="EC" id="6.3.4.4" evidence="7"/>
<evidence type="ECO:0000256" key="7">
    <source>
        <dbReference type="HAMAP-Rule" id="MF_00011"/>
    </source>
</evidence>
<evidence type="ECO:0000256" key="3">
    <source>
        <dbReference type="ARBA" id="ARBA00022741"/>
    </source>
</evidence>
<keyword evidence="2 7" id="KW-0479">Metal-binding</keyword>
<dbReference type="InterPro" id="IPR042110">
    <property type="entry name" value="Adenylosuccinate_synth_dom2"/>
</dbReference>
<keyword evidence="4 7" id="KW-0658">Purine biosynthesis</keyword>
<dbReference type="Proteomes" id="UP000628109">
    <property type="component" value="Unassembled WGS sequence"/>
</dbReference>
<feature type="active site" description="Proton donor" evidence="7">
    <location>
        <position position="44"/>
    </location>
</feature>
<feature type="binding site" evidence="7">
    <location>
        <begin position="12"/>
        <end position="18"/>
    </location>
    <ligand>
        <name>GTP</name>
        <dbReference type="ChEBI" id="CHEBI:37565"/>
    </ligand>
</feature>
<keyword evidence="6 7" id="KW-0342">GTP-binding</keyword>
<comment type="pathway">
    <text evidence="7">Purine metabolism; AMP biosynthesis via de novo pathway; AMP from IMP: step 1/2.</text>
</comment>
<dbReference type="Gene3D" id="1.10.300.10">
    <property type="entry name" value="Adenylosuccinate Synthetase, subunit A, domain 2"/>
    <property type="match status" value="1"/>
</dbReference>
<evidence type="ECO:0000313" key="9">
    <source>
        <dbReference type="Proteomes" id="UP000628109"/>
    </source>
</evidence>
<keyword evidence="3 7" id="KW-0547">Nucleotide-binding</keyword>
<dbReference type="SUPFAM" id="SSF52540">
    <property type="entry name" value="P-loop containing nucleoside triphosphate hydrolases"/>
    <property type="match status" value="1"/>
</dbReference>
<feature type="binding site" description="in other chain" evidence="7">
    <location>
        <position position="228"/>
    </location>
    <ligand>
        <name>IMP</name>
        <dbReference type="ChEBI" id="CHEBI:58053"/>
        <note>ligand shared between dimeric partners</note>
    </ligand>
</feature>
<sequence length="390" mass="42336">MRAYAVIGANYGDEGKGRTVDWLAASLGPDVVVVRSNGGAQAGHTVVTGGRRHVFHHFGSATLRQGRTHLSRFMVSHPILFADERETLIGFGGAPQVTADPRGWVTTPWDMMVNQAVELARGGRRHGSCGLGFGETVGRSEQPSFTLTVADLCRPDLVGKLRAIRDEWLPVRCAQLGIDLNSGPLAFAAADALLERFVEQCRAFSERVVLQSDADLPRVGPIIFEAAQGLLLDQGAAGFPFVTRSSTGLANITAIATEAGLGELEAVYVTRCYLTRHGRGGMEDERSIDQWFSVDDATNLPNPWQETLRFGLLDPARLGRRIAADLAVVSDTITVTPSLAITCLDQARDDRLGWIDGAEVRSGPVREMMAELEMAIRLPWTAEFWAPSNE</sequence>
<dbReference type="Pfam" id="PF00709">
    <property type="entry name" value="Adenylsucc_synt"/>
    <property type="match status" value="1"/>
</dbReference>
<dbReference type="InterPro" id="IPR027417">
    <property type="entry name" value="P-loop_NTPase"/>
</dbReference>
<evidence type="ECO:0000256" key="4">
    <source>
        <dbReference type="ARBA" id="ARBA00022755"/>
    </source>
</evidence>
<feature type="binding site" description="in other chain" evidence="7">
    <location>
        <begin position="13"/>
        <end position="16"/>
    </location>
    <ligand>
        <name>IMP</name>
        <dbReference type="ChEBI" id="CHEBI:58053"/>
        <note>ligand shared between dimeric partners</note>
    </ligand>
</feature>
<dbReference type="SMART" id="SM00788">
    <property type="entry name" value="Adenylsucc_synt"/>
    <property type="match status" value="1"/>
</dbReference>
<comment type="catalytic activity">
    <reaction evidence="7">
        <text>IMP + L-aspartate + GTP = N(6)-(1,2-dicarboxyethyl)-AMP + GDP + phosphate + 2 H(+)</text>
        <dbReference type="Rhea" id="RHEA:15753"/>
        <dbReference type="ChEBI" id="CHEBI:15378"/>
        <dbReference type="ChEBI" id="CHEBI:29991"/>
        <dbReference type="ChEBI" id="CHEBI:37565"/>
        <dbReference type="ChEBI" id="CHEBI:43474"/>
        <dbReference type="ChEBI" id="CHEBI:57567"/>
        <dbReference type="ChEBI" id="CHEBI:58053"/>
        <dbReference type="ChEBI" id="CHEBI:58189"/>
        <dbReference type="EC" id="6.3.4.4"/>
    </reaction>
</comment>
<keyword evidence="1 7" id="KW-0436">Ligase</keyword>
<accession>A0ABQ1ETP9</accession>
<dbReference type="InterPro" id="IPR042109">
    <property type="entry name" value="Adenylosuccinate_synth_dom1"/>
</dbReference>
<dbReference type="HAMAP" id="MF_00011">
    <property type="entry name" value="Adenylosucc_synth"/>
    <property type="match status" value="1"/>
</dbReference>
<evidence type="ECO:0000256" key="5">
    <source>
        <dbReference type="ARBA" id="ARBA00022842"/>
    </source>
</evidence>
<dbReference type="RefSeq" id="WP_130029877.1">
    <property type="nucleotide sequence ID" value="NZ_BMDU01000002.1"/>
</dbReference>
<evidence type="ECO:0000313" key="8">
    <source>
        <dbReference type="EMBL" id="GFZ86238.1"/>
    </source>
</evidence>
<comment type="subcellular location">
    <subcellularLocation>
        <location evidence="7">Cytoplasm</location>
    </subcellularLocation>
</comment>
<keyword evidence="5 7" id="KW-0460">Magnesium</keyword>
<feature type="binding site" evidence="7">
    <location>
        <begin position="43"/>
        <end position="45"/>
    </location>
    <ligand>
        <name>GTP</name>
        <dbReference type="ChEBI" id="CHEBI:37565"/>
    </ligand>
</feature>
<comment type="caution">
    <text evidence="8">The sequence shown here is derived from an EMBL/GenBank/DDBJ whole genome shotgun (WGS) entry which is preliminary data.</text>
</comment>
<comment type="similarity">
    <text evidence="7">Belongs to the adenylosuccinate synthetase family.</text>
</comment>
<evidence type="ECO:0000256" key="1">
    <source>
        <dbReference type="ARBA" id="ARBA00022598"/>
    </source>
</evidence>